<gene>
    <name evidence="2" type="ORF">BSIN_0990</name>
</gene>
<accession>A0A238HBL6</accession>
<evidence type="ECO:0000313" key="2">
    <source>
        <dbReference type="EMBL" id="SMG02548.1"/>
    </source>
</evidence>
<dbReference type="Proteomes" id="UP000198460">
    <property type="component" value="Unassembled WGS sequence"/>
</dbReference>
<evidence type="ECO:0000256" key="1">
    <source>
        <dbReference type="SAM" id="MobiDB-lite"/>
    </source>
</evidence>
<protein>
    <submittedName>
        <fullName evidence="2">Uncharacterized protein</fullName>
    </submittedName>
</protein>
<name>A0A238HBL6_9BURK</name>
<dbReference type="AlphaFoldDB" id="A0A238HBL6"/>
<proteinExistence type="predicted"/>
<dbReference type="EMBL" id="FXAN01000106">
    <property type="protein sequence ID" value="SMG02548.1"/>
    <property type="molecule type" value="Genomic_DNA"/>
</dbReference>
<feature type="compositionally biased region" description="Basic and acidic residues" evidence="1">
    <location>
        <begin position="26"/>
        <end position="37"/>
    </location>
</feature>
<organism evidence="2 3">
    <name type="scientific">Burkholderia singularis</name>
    <dbReference type="NCBI Taxonomy" id="1503053"/>
    <lineage>
        <taxon>Bacteria</taxon>
        <taxon>Pseudomonadati</taxon>
        <taxon>Pseudomonadota</taxon>
        <taxon>Betaproteobacteria</taxon>
        <taxon>Burkholderiales</taxon>
        <taxon>Burkholderiaceae</taxon>
        <taxon>Burkholderia</taxon>
        <taxon>pseudomallei group</taxon>
    </lineage>
</organism>
<feature type="region of interest" description="Disordered" evidence="1">
    <location>
        <begin position="1"/>
        <end position="37"/>
    </location>
</feature>
<sequence>MVLRLAAAKPDGGGHDGAPRAKRRRGALEERLAGRAC</sequence>
<evidence type="ECO:0000313" key="3">
    <source>
        <dbReference type="Proteomes" id="UP000198460"/>
    </source>
</evidence>
<reference evidence="2 3" key="1">
    <citation type="submission" date="2017-04" db="EMBL/GenBank/DDBJ databases">
        <authorList>
            <person name="Afonso C.L."/>
            <person name="Miller P.J."/>
            <person name="Scott M.A."/>
            <person name="Spackman E."/>
            <person name="Goraichik I."/>
            <person name="Dimitrov K.M."/>
            <person name="Suarez D.L."/>
            <person name="Swayne D.E."/>
        </authorList>
    </citation>
    <scope>NUCLEOTIDE SEQUENCE [LARGE SCALE GENOMIC DNA]</scope>
    <source>
        <strain evidence="2">LMG 28154</strain>
    </source>
</reference>